<evidence type="ECO:0000256" key="1">
    <source>
        <dbReference type="SAM" id="MobiDB-lite"/>
    </source>
</evidence>
<dbReference type="EMBL" id="CP163432">
    <property type="protein sequence ID" value="XDQ10846.1"/>
    <property type="molecule type" value="Genomic_DNA"/>
</dbReference>
<sequence length="108" mass="12075">MGVEYRQTPDILSAEDPEQRRARLQEHRARLREAFGPFRHTCQVATVHALSAEARMACDRVFAASRTVYMALGDIAEGVTDASAFHSALDVYWNAVDELGEAVRLEEP</sequence>
<name>A0AB39MX24_9ACTN</name>
<accession>A0AB39MX24</accession>
<dbReference type="RefSeq" id="WP_369271131.1">
    <property type="nucleotide sequence ID" value="NZ_CP163432.1"/>
</dbReference>
<evidence type="ECO:0000313" key="2">
    <source>
        <dbReference type="EMBL" id="XDQ10846.1"/>
    </source>
</evidence>
<dbReference type="AlphaFoldDB" id="A0AB39MX24"/>
<protein>
    <submittedName>
        <fullName evidence="2">Uncharacterized protein</fullName>
    </submittedName>
</protein>
<organism evidence="2">
    <name type="scientific">Streptomyces sp. R11</name>
    <dbReference type="NCBI Taxonomy" id="3238625"/>
    <lineage>
        <taxon>Bacteria</taxon>
        <taxon>Bacillati</taxon>
        <taxon>Actinomycetota</taxon>
        <taxon>Actinomycetes</taxon>
        <taxon>Kitasatosporales</taxon>
        <taxon>Streptomycetaceae</taxon>
        <taxon>Streptomyces</taxon>
    </lineage>
</organism>
<proteinExistence type="predicted"/>
<reference evidence="2" key="1">
    <citation type="submission" date="2024-07" db="EMBL/GenBank/DDBJ databases">
        <authorList>
            <person name="Yu S.T."/>
        </authorList>
    </citation>
    <scope>NUCLEOTIDE SEQUENCE</scope>
    <source>
        <strain evidence="2">R11</strain>
    </source>
</reference>
<gene>
    <name evidence="2" type="ORF">AB5J55_14800</name>
</gene>
<feature type="region of interest" description="Disordered" evidence="1">
    <location>
        <begin position="1"/>
        <end position="23"/>
    </location>
</feature>